<evidence type="ECO:0000313" key="1">
    <source>
        <dbReference type="EMBL" id="AIR93585.1"/>
    </source>
</evidence>
<reference evidence="2" key="1">
    <citation type="submission" date="2014-08" db="EMBL/GenBank/DDBJ databases">
        <authorList>
            <person name="Edwards T."/>
        </authorList>
    </citation>
    <scope>NUCLEOTIDE SEQUENCE [LARGE SCALE GENOMIC DNA]</scope>
</reference>
<accession>A0A0K0KVS2</accession>
<dbReference type="EMBL" id="KM359505">
    <property type="protein sequence ID" value="AIR93585.1"/>
    <property type="molecule type" value="Genomic_DNA"/>
</dbReference>
<sequence length="53" mass="6150">MSYKLDKNIRTGELTDNVIRKSDNAVIPFDETNRDYQEYLSWVNEGNTPDPAD</sequence>
<dbReference type="Proteomes" id="UP000207741">
    <property type="component" value="Segment"/>
</dbReference>
<dbReference type="RefSeq" id="YP_009213541.1">
    <property type="nucleotide sequence ID" value="NC_028955.1"/>
</dbReference>
<organism evidence="1 2">
    <name type="scientific">Prochlorococcus phage P-TIM68</name>
    <dbReference type="NCBI Taxonomy" id="1542477"/>
    <lineage>
        <taxon>Viruses</taxon>
        <taxon>Duplodnaviria</taxon>
        <taxon>Heunggongvirae</taxon>
        <taxon>Uroviricota</taxon>
        <taxon>Caudoviricetes</taxon>
        <taxon>Pantevenvirales</taxon>
        <taxon>Kyanoviridae</taxon>
        <taxon>Haifavirus</taxon>
        <taxon>Haifavirus tim68</taxon>
    </lineage>
</organism>
<keyword evidence="2" id="KW-1185">Reference proteome</keyword>
<evidence type="ECO:0000313" key="2">
    <source>
        <dbReference type="Proteomes" id="UP000207741"/>
    </source>
</evidence>
<protein>
    <submittedName>
        <fullName evidence="1">Uncharacterized protein</fullName>
    </submittedName>
</protein>
<dbReference type="KEGG" id="vg:26640085"/>
<proteinExistence type="predicted"/>
<name>A0A0K0KVS2_9CAUD</name>
<dbReference type="GeneID" id="26640085"/>